<keyword evidence="5" id="KW-0997">Cell inner membrane</keyword>
<comment type="similarity">
    <text evidence="2">Belongs to the GSP K family.</text>
</comment>
<evidence type="ECO:0000313" key="11">
    <source>
        <dbReference type="EMBL" id="VGO15277.1"/>
    </source>
</evidence>
<reference evidence="11 12" key="1">
    <citation type="submission" date="2019-04" db="EMBL/GenBank/DDBJ databases">
        <authorList>
            <person name="Van Vliet M D."/>
        </authorList>
    </citation>
    <scope>NUCLEOTIDE SEQUENCE [LARGE SCALE GENOMIC DNA]</scope>
    <source>
        <strain evidence="11 12">F1</strain>
    </source>
</reference>
<dbReference type="Pfam" id="PF21687">
    <property type="entry name" value="T2SSK_1st"/>
    <property type="match status" value="1"/>
</dbReference>
<keyword evidence="4" id="KW-1003">Cell membrane</keyword>
<keyword evidence="12" id="KW-1185">Reference proteome</keyword>
<feature type="domain" description="T2SS protein K first SAM-like" evidence="10">
    <location>
        <begin position="125"/>
        <end position="205"/>
    </location>
</feature>
<dbReference type="PANTHER" id="PTHR38831">
    <property type="entry name" value="TYPE II SECRETION SYSTEM PROTEIN K"/>
    <property type="match status" value="1"/>
</dbReference>
<dbReference type="InterPro" id="IPR049031">
    <property type="entry name" value="T2SSK_SAM-like_1st"/>
</dbReference>
<dbReference type="AlphaFoldDB" id="A0A6C2U647"/>
<protein>
    <recommendedName>
        <fullName evidence="10">T2SS protein K first SAM-like domain-containing protein</fullName>
    </recommendedName>
</protein>
<proteinExistence type="inferred from homology"/>
<dbReference type="SUPFAM" id="SSF158544">
    <property type="entry name" value="GspK insert domain-like"/>
    <property type="match status" value="1"/>
</dbReference>
<dbReference type="EMBL" id="CAAHFG010000002">
    <property type="protein sequence ID" value="VGO15277.1"/>
    <property type="molecule type" value="Genomic_DNA"/>
</dbReference>
<evidence type="ECO:0000259" key="10">
    <source>
        <dbReference type="Pfam" id="PF21687"/>
    </source>
</evidence>
<name>A0A6C2U647_PONDE</name>
<dbReference type="RefSeq" id="WP_136080857.1">
    <property type="nucleotide sequence ID" value="NZ_CAAHFG010000002.1"/>
</dbReference>
<dbReference type="InterPro" id="IPR005628">
    <property type="entry name" value="GspK"/>
</dbReference>
<dbReference type="PANTHER" id="PTHR38831:SF2">
    <property type="entry name" value="TYPE II SECRETION SYSTEM PROTEIN K"/>
    <property type="match status" value="1"/>
</dbReference>
<keyword evidence="8" id="KW-1133">Transmembrane helix</keyword>
<keyword evidence="9" id="KW-0472">Membrane</keyword>
<evidence type="ECO:0000256" key="8">
    <source>
        <dbReference type="ARBA" id="ARBA00022989"/>
    </source>
</evidence>
<evidence type="ECO:0000256" key="2">
    <source>
        <dbReference type="ARBA" id="ARBA00007246"/>
    </source>
</evidence>
<accession>A0A6C2U647</accession>
<comment type="subcellular location">
    <subcellularLocation>
        <location evidence="1">Cell inner membrane</location>
    </subcellularLocation>
</comment>
<evidence type="ECO:0000256" key="1">
    <source>
        <dbReference type="ARBA" id="ARBA00004533"/>
    </source>
</evidence>
<dbReference type="Gene3D" id="1.10.40.60">
    <property type="entry name" value="EpsJ-like"/>
    <property type="match status" value="1"/>
</dbReference>
<evidence type="ECO:0000256" key="5">
    <source>
        <dbReference type="ARBA" id="ARBA00022519"/>
    </source>
</evidence>
<keyword evidence="7" id="KW-0653">Protein transport</keyword>
<dbReference type="GO" id="GO:0005886">
    <property type="term" value="C:plasma membrane"/>
    <property type="evidence" value="ECO:0007669"/>
    <property type="project" value="UniProtKB-SubCell"/>
</dbReference>
<sequence length="338" mass="37876">MTNPRSNRKKEGAALLVALWVLIILSLIVGSFAFEVQLEAMLVSHKRKKYRAEMMARSGLEYGRALLDAHKDAKEMEIEDMDEDKDGFMQAALYIQRGLPAPSTIEFEDGGKFTVTVEPAENGRNVNLLTREQWMDMLEFANVPSSDWDAMIDCLEDWKDENDLHGLNGAESDDEFYEERGYPVKNGPLDSVEELLLIKNWGPDILYGRSADEEGDEIIGIADKLTVWGDGKVNLNSATADVLLSYSEYEDWELESVFEARMGEDGEKDTLDDGIKSLGDVGADGNKFKLQSTFVKVTSVGDIFGNQYQIECIVALKDKDSVVVYWNEGPVKNNANTR</sequence>
<gene>
    <name evidence="11" type="ORF">PDESU_03859</name>
</gene>
<dbReference type="GO" id="GO:0009306">
    <property type="term" value="P:protein secretion"/>
    <property type="evidence" value="ECO:0007669"/>
    <property type="project" value="InterPro"/>
</dbReference>
<dbReference type="Proteomes" id="UP000366872">
    <property type="component" value="Unassembled WGS sequence"/>
</dbReference>
<evidence type="ECO:0000256" key="4">
    <source>
        <dbReference type="ARBA" id="ARBA00022475"/>
    </source>
</evidence>
<evidence type="ECO:0000256" key="6">
    <source>
        <dbReference type="ARBA" id="ARBA00022692"/>
    </source>
</evidence>
<evidence type="ECO:0000256" key="7">
    <source>
        <dbReference type="ARBA" id="ARBA00022927"/>
    </source>
</evidence>
<keyword evidence="3" id="KW-0813">Transport</keyword>
<keyword evidence="6" id="KW-0812">Transmembrane</keyword>
<organism evidence="11 12">
    <name type="scientific">Pontiella desulfatans</name>
    <dbReference type="NCBI Taxonomy" id="2750659"/>
    <lineage>
        <taxon>Bacteria</taxon>
        <taxon>Pseudomonadati</taxon>
        <taxon>Kiritimatiellota</taxon>
        <taxon>Kiritimatiellia</taxon>
        <taxon>Kiritimatiellales</taxon>
        <taxon>Pontiellaceae</taxon>
        <taxon>Pontiella</taxon>
    </lineage>
</organism>
<evidence type="ECO:0000256" key="9">
    <source>
        <dbReference type="ARBA" id="ARBA00023136"/>
    </source>
</evidence>
<dbReference type="InterPro" id="IPR038072">
    <property type="entry name" value="GspK_central_sf"/>
</dbReference>
<evidence type="ECO:0000256" key="3">
    <source>
        <dbReference type="ARBA" id="ARBA00022448"/>
    </source>
</evidence>
<evidence type="ECO:0000313" key="12">
    <source>
        <dbReference type="Proteomes" id="UP000366872"/>
    </source>
</evidence>